<dbReference type="InterPro" id="IPR007160">
    <property type="entry name" value="DUF362"/>
</dbReference>
<feature type="domain" description="DUF362" evidence="2">
    <location>
        <begin position="66"/>
        <end position="282"/>
    </location>
</feature>
<feature type="chain" id="PRO_5027110340" description="DUF362 domain-containing protein" evidence="1">
    <location>
        <begin position="28"/>
        <end position="331"/>
    </location>
</feature>
<sequence>MRNNMTRRAWLQSSTAALACLALPEYALGAAAEKNEVSRVWMTKEISPEALVRIYQAMGRTASGRVAVKISTGEPGGRNFLSPALIKGLVHHVKGTIVECNTAYGGKRSRTEDHLKAAKDHGFSDIARVDIMDAEGEFTIPVKDRKHLEYDIVGSHLKNYDFMINLAHFKGHAMGGFGGVIKNQSIGVASAAGKAYIHSAGKTRDVAAVWNNLAAQDDFLESMAASAQAVADYFGDRILYINVMNKLSIDCDCDAHPHDPEMKDIGILASLDPVALDQACLDLVYAVKPSAGDNSKPLIERIESRHGRHTVDYAEQIGLGTRKYELKKLES</sequence>
<dbReference type="RefSeq" id="WP_102721967.1">
    <property type="nucleotide sequence ID" value="NZ_CACRSS010000002.1"/>
</dbReference>
<dbReference type="EMBL" id="CACRSS010000002">
    <property type="protein sequence ID" value="VYS88383.1"/>
    <property type="molecule type" value="Genomic_DNA"/>
</dbReference>
<protein>
    <recommendedName>
        <fullName evidence="2">DUF362 domain-containing protein</fullName>
    </recommendedName>
</protein>
<dbReference type="PROSITE" id="PS51318">
    <property type="entry name" value="TAT"/>
    <property type="match status" value="1"/>
</dbReference>
<gene>
    <name evidence="3" type="ORF">AMLFYP55_01981</name>
</gene>
<accession>A0A6N2S3V7</accession>
<dbReference type="Pfam" id="PF04015">
    <property type="entry name" value="DUF362"/>
    <property type="match status" value="1"/>
</dbReference>
<proteinExistence type="predicted"/>
<dbReference type="PROSITE" id="PS51257">
    <property type="entry name" value="PROKAR_LIPOPROTEIN"/>
    <property type="match status" value="1"/>
</dbReference>
<dbReference type="InterPro" id="IPR006311">
    <property type="entry name" value="TAT_signal"/>
</dbReference>
<organism evidence="3">
    <name type="scientific">Akkermansia muciniphila</name>
    <dbReference type="NCBI Taxonomy" id="239935"/>
    <lineage>
        <taxon>Bacteria</taxon>
        <taxon>Pseudomonadati</taxon>
        <taxon>Verrucomicrobiota</taxon>
        <taxon>Verrucomicrobiia</taxon>
        <taxon>Verrucomicrobiales</taxon>
        <taxon>Akkermansiaceae</taxon>
        <taxon>Akkermansia</taxon>
    </lineage>
</organism>
<dbReference type="AlphaFoldDB" id="A0A6N2S3V7"/>
<dbReference type="OrthoDB" id="9781559at2"/>
<reference evidence="3" key="1">
    <citation type="submission" date="2019-11" db="EMBL/GenBank/DDBJ databases">
        <authorList>
            <person name="Feng L."/>
        </authorList>
    </citation>
    <scope>NUCLEOTIDE SEQUENCE</scope>
    <source>
        <strain evidence="3">AMuciniphilaLFYP55</strain>
    </source>
</reference>
<name>A0A6N2S3V7_9BACT</name>
<feature type="signal peptide" evidence="1">
    <location>
        <begin position="1"/>
        <end position="27"/>
    </location>
</feature>
<keyword evidence="1" id="KW-0732">Signal</keyword>
<evidence type="ECO:0000313" key="3">
    <source>
        <dbReference type="EMBL" id="VYS88383.1"/>
    </source>
</evidence>
<evidence type="ECO:0000256" key="1">
    <source>
        <dbReference type="SAM" id="SignalP"/>
    </source>
</evidence>
<evidence type="ECO:0000259" key="2">
    <source>
        <dbReference type="Pfam" id="PF04015"/>
    </source>
</evidence>